<dbReference type="PANTHER" id="PTHR42756:SF1">
    <property type="entry name" value="TRANSCRIPTIONAL REPRESSOR OF EMRAB OPERON"/>
    <property type="match status" value="1"/>
</dbReference>
<dbReference type="InterPro" id="IPR036388">
    <property type="entry name" value="WH-like_DNA-bd_sf"/>
</dbReference>
<dbReference type="GO" id="GO:0003700">
    <property type="term" value="F:DNA-binding transcription factor activity"/>
    <property type="evidence" value="ECO:0007669"/>
    <property type="project" value="InterPro"/>
</dbReference>
<dbReference type="PANTHER" id="PTHR42756">
    <property type="entry name" value="TRANSCRIPTIONAL REGULATOR, MARR"/>
    <property type="match status" value="1"/>
</dbReference>
<evidence type="ECO:0000259" key="4">
    <source>
        <dbReference type="PROSITE" id="PS50995"/>
    </source>
</evidence>
<keyword evidence="3" id="KW-0804">Transcription</keyword>
<keyword evidence="2" id="KW-0238">DNA-binding</keyword>
<reference evidence="5 6" key="1">
    <citation type="journal article" date="2014" name="BMC Genomics">
        <title>Comparison of environmental and isolate Sulfobacillus genomes reveals diverse carbon, sulfur, nitrogen, and hydrogen metabolisms.</title>
        <authorList>
            <person name="Justice N.B."/>
            <person name="Norman A."/>
            <person name="Brown C.T."/>
            <person name="Singh A."/>
            <person name="Thomas B.C."/>
            <person name="Banfield J.F."/>
        </authorList>
    </citation>
    <scope>NUCLEOTIDE SEQUENCE [LARGE SCALE GENOMIC DNA]</scope>
    <source>
        <strain evidence="5">AMDSBA4</strain>
    </source>
</reference>
<name>A0A2T2XI95_9FIRM</name>
<protein>
    <recommendedName>
        <fullName evidence="4">HTH marR-type domain-containing protein</fullName>
    </recommendedName>
</protein>
<evidence type="ECO:0000256" key="3">
    <source>
        <dbReference type="ARBA" id="ARBA00023163"/>
    </source>
</evidence>
<dbReference type="Proteomes" id="UP000242972">
    <property type="component" value="Unassembled WGS sequence"/>
</dbReference>
<feature type="domain" description="HTH marR-type" evidence="4">
    <location>
        <begin position="10"/>
        <end position="142"/>
    </location>
</feature>
<sequence>MDNQPRNGQNLSLGTLLKELTNAYARAIGTRMGAIGLTKVQSDVLFQLYQNPNLTQREICRINNVTEATLSVVINGLVRKDLIRRERNISDPRKKKLVLTEKAHHLRPDVLRIKADAYHALVAGLSQVHLERLTEDLRQLLDNLERIK</sequence>
<evidence type="ECO:0000313" key="5">
    <source>
        <dbReference type="EMBL" id="PSR34186.1"/>
    </source>
</evidence>
<dbReference type="SUPFAM" id="SSF46785">
    <property type="entry name" value="Winged helix' DNA-binding domain"/>
    <property type="match status" value="1"/>
</dbReference>
<evidence type="ECO:0000256" key="2">
    <source>
        <dbReference type="ARBA" id="ARBA00023125"/>
    </source>
</evidence>
<proteinExistence type="predicted"/>
<dbReference type="PROSITE" id="PS50995">
    <property type="entry name" value="HTH_MARR_2"/>
    <property type="match status" value="1"/>
</dbReference>
<dbReference type="InterPro" id="IPR000835">
    <property type="entry name" value="HTH_MarR-typ"/>
</dbReference>
<dbReference type="InterPro" id="IPR036390">
    <property type="entry name" value="WH_DNA-bd_sf"/>
</dbReference>
<evidence type="ECO:0000313" key="6">
    <source>
        <dbReference type="Proteomes" id="UP000242972"/>
    </source>
</evidence>
<dbReference type="AlphaFoldDB" id="A0A2T2XI95"/>
<dbReference type="Pfam" id="PF12802">
    <property type="entry name" value="MarR_2"/>
    <property type="match status" value="1"/>
</dbReference>
<dbReference type="EMBL" id="PXYW01000011">
    <property type="protein sequence ID" value="PSR34186.1"/>
    <property type="molecule type" value="Genomic_DNA"/>
</dbReference>
<keyword evidence="1" id="KW-0805">Transcription regulation</keyword>
<gene>
    <name evidence="5" type="ORF">C7B46_06455</name>
</gene>
<dbReference type="Gene3D" id="1.10.10.10">
    <property type="entry name" value="Winged helix-like DNA-binding domain superfamily/Winged helix DNA-binding domain"/>
    <property type="match status" value="1"/>
</dbReference>
<accession>A0A2T2XI95</accession>
<comment type="caution">
    <text evidence="5">The sequence shown here is derived from an EMBL/GenBank/DDBJ whole genome shotgun (WGS) entry which is preliminary data.</text>
</comment>
<dbReference type="SMART" id="SM00347">
    <property type="entry name" value="HTH_MARR"/>
    <property type="match status" value="1"/>
</dbReference>
<dbReference type="GO" id="GO:0003677">
    <property type="term" value="F:DNA binding"/>
    <property type="evidence" value="ECO:0007669"/>
    <property type="project" value="UniProtKB-KW"/>
</dbReference>
<evidence type="ECO:0000256" key="1">
    <source>
        <dbReference type="ARBA" id="ARBA00023015"/>
    </source>
</evidence>
<organism evidence="5 6">
    <name type="scientific">Sulfobacillus benefaciens</name>
    <dbReference type="NCBI Taxonomy" id="453960"/>
    <lineage>
        <taxon>Bacteria</taxon>
        <taxon>Bacillati</taxon>
        <taxon>Bacillota</taxon>
        <taxon>Clostridia</taxon>
        <taxon>Eubacteriales</taxon>
        <taxon>Clostridiales Family XVII. Incertae Sedis</taxon>
        <taxon>Sulfobacillus</taxon>
    </lineage>
</organism>